<dbReference type="RefSeq" id="WP_167205774.1">
    <property type="nucleotide sequence ID" value="NZ_CP050063.1"/>
</dbReference>
<dbReference type="GO" id="GO:0032259">
    <property type="term" value="P:methylation"/>
    <property type="evidence" value="ECO:0007669"/>
    <property type="project" value="UniProtKB-KW"/>
</dbReference>
<dbReference type="KEGG" id="spib:G8759_04930"/>
<dbReference type="GO" id="GO:0008168">
    <property type="term" value="F:methyltransferase activity"/>
    <property type="evidence" value="ECO:0007669"/>
    <property type="project" value="UniProtKB-KW"/>
</dbReference>
<evidence type="ECO:0000313" key="2">
    <source>
        <dbReference type="Proteomes" id="UP000501802"/>
    </source>
</evidence>
<dbReference type="Pfam" id="PF13489">
    <property type="entry name" value="Methyltransf_23"/>
    <property type="match status" value="1"/>
</dbReference>
<dbReference type="InterPro" id="IPR029063">
    <property type="entry name" value="SAM-dependent_MTases_sf"/>
</dbReference>
<dbReference type="EMBL" id="CP050063">
    <property type="protein sequence ID" value="QIP12022.1"/>
    <property type="molecule type" value="Genomic_DNA"/>
</dbReference>
<name>A0A6G9AHR9_9BACT</name>
<keyword evidence="1" id="KW-0808">Transferase</keyword>
<gene>
    <name evidence="1" type="ORF">G8759_04930</name>
</gene>
<keyword evidence="1" id="KW-0489">Methyltransferase</keyword>
<evidence type="ECO:0000313" key="1">
    <source>
        <dbReference type="EMBL" id="QIP12022.1"/>
    </source>
</evidence>
<reference evidence="1 2" key="1">
    <citation type="submission" date="2020-03" db="EMBL/GenBank/DDBJ databases">
        <authorList>
            <person name="Kim M.K."/>
        </authorList>
    </citation>
    <scope>NUCLEOTIDE SEQUENCE [LARGE SCALE GENOMIC DNA]</scope>
    <source>
        <strain evidence="1 2">BT328</strain>
    </source>
</reference>
<protein>
    <submittedName>
        <fullName evidence="1">Class I SAM-dependent methyltransferase</fullName>
    </submittedName>
</protein>
<accession>A0A6G9AHR9</accession>
<dbReference type="SUPFAM" id="SSF53335">
    <property type="entry name" value="S-adenosyl-L-methionine-dependent methyltransferases"/>
    <property type="match status" value="1"/>
</dbReference>
<dbReference type="Proteomes" id="UP000501802">
    <property type="component" value="Chromosome"/>
</dbReference>
<dbReference type="AlphaFoldDB" id="A0A6G9AHR9"/>
<keyword evidence="2" id="KW-1185">Reference proteome</keyword>
<dbReference type="Gene3D" id="3.40.50.150">
    <property type="entry name" value="Vaccinia Virus protein VP39"/>
    <property type="match status" value="1"/>
</dbReference>
<sequence length="240" mass="28208">MFIFTEPPYWLDEAYSSAITKLDIGLIIRNEAMAPIVKSVINKWFDPNGRFIDYGGGYGMLVRMMRDRGFDYYRQDIHCENLYAESFDIVDIPPFKAEVLTAFEVFEHLIDPVAELEKMLALSDTILFSTMVQPHGDVSPDSWWYFTPETGQHIALYSRKSLQALADRFNLNYNWNEQDVHLFSRKKINNSLFKIITHPRWGRWYNTISGERDTFLQKDFLSVQKRLRENLMPPSKTILD</sequence>
<proteinExistence type="predicted"/>
<organism evidence="1 2">
    <name type="scientific">Spirosoma aureum</name>
    <dbReference type="NCBI Taxonomy" id="2692134"/>
    <lineage>
        <taxon>Bacteria</taxon>
        <taxon>Pseudomonadati</taxon>
        <taxon>Bacteroidota</taxon>
        <taxon>Cytophagia</taxon>
        <taxon>Cytophagales</taxon>
        <taxon>Cytophagaceae</taxon>
        <taxon>Spirosoma</taxon>
    </lineage>
</organism>